<reference evidence="1 2" key="1">
    <citation type="journal article" date="2019" name="Extremophiles">
        <title>Biogeography of thermophiles and predominance of Thermus scotoductus in domestic water heaters.</title>
        <authorList>
            <person name="Wilpiszeski R.L."/>
            <person name="Zhang Z."/>
            <person name="House C.H."/>
        </authorList>
    </citation>
    <scope>NUCLEOTIDE SEQUENCE [LARGE SCALE GENOMIC DNA]</scope>
    <source>
        <strain evidence="1 2">16_S16</strain>
    </source>
</reference>
<organism evidence="1 2">
    <name type="scientific">Thermus scotoductus</name>
    <dbReference type="NCBI Taxonomy" id="37636"/>
    <lineage>
        <taxon>Bacteria</taxon>
        <taxon>Thermotogati</taxon>
        <taxon>Deinococcota</taxon>
        <taxon>Deinococci</taxon>
        <taxon>Thermales</taxon>
        <taxon>Thermaceae</taxon>
        <taxon>Thermus</taxon>
    </lineage>
</organism>
<dbReference type="AlphaFoldDB" id="A0A430UI95"/>
<evidence type="ECO:0000313" key="2">
    <source>
        <dbReference type="Proteomes" id="UP000288347"/>
    </source>
</evidence>
<dbReference type="RefSeq" id="WP_126216966.1">
    <property type="nucleotide sequence ID" value="NZ_PEMH01000099.1"/>
</dbReference>
<dbReference type="Proteomes" id="UP000288347">
    <property type="component" value="Unassembled WGS sequence"/>
</dbReference>
<dbReference type="EMBL" id="PEMH01000099">
    <property type="protein sequence ID" value="RTI01507.1"/>
    <property type="molecule type" value="Genomic_DNA"/>
</dbReference>
<gene>
    <name evidence="1" type="ORF">CSW29_04000</name>
</gene>
<proteinExistence type="predicted"/>
<sequence>MRALFALPLLGLALAKQNPGPQYQDWTKYLLSQPDYRLEQVLKGKWPYLEVLRKDRLQDYQKGPCDPQKDPNQCKDRLPWAEAQAHEFRLPMSSLEATREVARDLRKAWQRFEERYYWRVITQLNNPAFYMAYCTFGLKGPDLDPPLPEVKLNIPSESLDTAFLGKLTPFDPGEMASAGLHSLDRYLPIPQIPREDFCDNLGLEILPIMYIPGFKVLIQGTEVFRTPGYPSRPLWFNWDAADARVKAAMEHAWQKYYPEYLREVAEILLKPRPSDPGSFLSNLGITDFANLGAPKVYLPIPWQGHLLNGGAVVAPVYTEMVPRDPQALWRSLEGMWNTYKGLIDRTGSEVEKVYYYVHFYRSARTLYNSRAFYGIPGLADTLKQGLVRLIESPLRTLTQGIPVLKGCTGSLDEVAGCAASALMLVDGAVKLKGEVDKLTGGKPQDEPVKAYRESPGLWKYEEAKRWLPPASLPVYEAFGYTTFFQAMNILEATNIPDMRNIDLSQINASNWVGWAWSQLSRLIVYWHVPITIDIRIEYCPPCVLAYPSPPLEGPAQPLGVAPYTLPFVAERTHWRWVSVPEGYEVPGVKGSPYKVLGDLGGIGPDLSLLYRPLIGR</sequence>
<accession>A0A430UI95</accession>
<name>A0A430UI95_THESC</name>
<protein>
    <submittedName>
        <fullName evidence="1">Uncharacterized protein</fullName>
    </submittedName>
</protein>
<evidence type="ECO:0000313" key="1">
    <source>
        <dbReference type="EMBL" id="RTI01507.1"/>
    </source>
</evidence>
<comment type="caution">
    <text evidence="1">The sequence shown here is derived from an EMBL/GenBank/DDBJ whole genome shotgun (WGS) entry which is preliminary data.</text>
</comment>